<name>A0A504YWW3_FASGI</name>
<dbReference type="InterPro" id="IPR036397">
    <property type="entry name" value="RNaseH_sf"/>
</dbReference>
<gene>
    <name evidence="2" type="ORF">FGIG_03628</name>
</gene>
<dbReference type="EMBL" id="SUNJ01003588">
    <property type="protein sequence ID" value="TPP65129.1"/>
    <property type="molecule type" value="Genomic_DNA"/>
</dbReference>
<comment type="caution">
    <text evidence="2">The sequence shown here is derived from an EMBL/GenBank/DDBJ whole genome shotgun (WGS) entry which is preliminary data.</text>
</comment>
<evidence type="ECO:0008006" key="4">
    <source>
        <dbReference type="Google" id="ProtNLM"/>
    </source>
</evidence>
<protein>
    <recommendedName>
        <fullName evidence="4">Integrase catalytic domain-containing protein</fullName>
    </recommendedName>
</protein>
<dbReference type="GO" id="GO:0003676">
    <property type="term" value="F:nucleic acid binding"/>
    <property type="evidence" value="ECO:0007669"/>
    <property type="project" value="InterPro"/>
</dbReference>
<evidence type="ECO:0000313" key="3">
    <source>
        <dbReference type="Proteomes" id="UP000316759"/>
    </source>
</evidence>
<proteinExistence type="predicted"/>
<organism evidence="2 3">
    <name type="scientific">Fasciola gigantica</name>
    <name type="common">Giant liver fluke</name>
    <dbReference type="NCBI Taxonomy" id="46835"/>
    <lineage>
        <taxon>Eukaryota</taxon>
        <taxon>Metazoa</taxon>
        <taxon>Spiralia</taxon>
        <taxon>Lophotrochozoa</taxon>
        <taxon>Platyhelminthes</taxon>
        <taxon>Trematoda</taxon>
        <taxon>Digenea</taxon>
        <taxon>Plagiorchiida</taxon>
        <taxon>Echinostomata</taxon>
        <taxon>Echinostomatoidea</taxon>
        <taxon>Fasciolidae</taxon>
        <taxon>Fasciola</taxon>
    </lineage>
</organism>
<sequence length="134" mass="15070">MAKDMVQHFNRKLKESIQAISSSGRIYESVLLRALFTYRIACHRATNKTPPELTFGRPIQTKLKGANSFSPTDYPDQLERQYQYHATYAKSVAPIRQGTFVRLKKPLATKGQTKPTESIQIESVNGPGAHHPAD</sequence>
<feature type="region of interest" description="Disordered" evidence="1">
    <location>
        <begin position="106"/>
        <end position="134"/>
    </location>
</feature>
<evidence type="ECO:0000313" key="2">
    <source>
        <dbReference type="EMBL" id="TPP65129.1"/>
    </source>
</evidence>
<dbReference type="Gene3D" id="3.30.420.10">
    <property type="entry name" value="Ribonuclease H-like superfamily/Ribonuclease H"/>
    <property type="match status" value="1"/>
</dbReference>
<keyword evidence="3" id="KW-1185">Reference proteome</keyword>
<accession>A0A504YWW3</accession>
<reference evidence="2 3" key="1">
    <citation type="submission" date="2019-04" db="EMBL/GenBank/DDBJ databases">
        <title>Annotation for the trematode Fasciola gigantica.</title>
        <authorList>
            <person name="Choi Y.-J."/>
        </authorList>
    </citation>
    <scope>NUCLEOTIDE SEQUENCE [LARGE SCALE GENOMIC DNA]</scope>
    <source>
        <strain evidence="2">Uganda_cow_1</strain>
    </source>
</reference>
<evidence type="ECO:0000256" key="1">
    <source>
        <dbReference type="SAM" id="MobiDB-lite"/>
    </source>
</evidence>
<dbReference type="AlphaFoldDB" id="A0A504YWW3"/>
<dbReference type="Proteomes" id="UP000316759">
    <property type="component" value="Unassembled WGS sequence"/>
</dbReference>
<feature type="compositionally biased region" description="Polar residues" evidence="1">
    <location>
        <begin position="110"/>
        <end position="123"/>
    </location>
</feature>